<dbReference type="OrthoDB" id="5554151at2759"/>
<accession>A0A1G4M6P1</accession>
<evidence type="ECO:0000256" key="3">
    <source>
        <dbReference type="SAM" id="SignalP"/>
    </source>
</evidence>
<evidence type="ECO:0000256" key="2">
    <source>
        <dbReference type="SAM" id="MobiDB-lite"/>
    </source>
</evidence>
<sequence>MLSAKLQVVLCALLFCGARTRATDSYHNLHLREHANRLGKLVHGRQPVQLFRRSGTCSFPNKAGMVAVQKNGQNAGWALASDVSCSYGSWCPYACEPGYLMAQWDSGSTSYTYPESQYGGLYCDENGNLQTPDSSRGYCYEGEGTLDAHNSASSGVAFCQTVLPGNEEMLIPTQVDAGSTQPLAVPGPDYWAGTAAHYYVNAPGTGVSDACQWGSSSDASGNWAPYVVGANADSSGNTYVKVGWNPEYVDAFGGTTPGFGLRVTCDDKSQCDGLPCAIDPSQQSVNQVGGSSVSGAGNAAYCVVTVKNGAKAAIEVFDSASSNNKRELQHHHRRHEADGAFRTVGGGTARSQTAASV</sequence>
<dbReference type="Proteomes" id="UP000190831">
    <property type="component" value="Chromosome A"/>
</dbReference>
<reference evidence="4 5" key="1">
    <citation type="submission" date="2016-03" db="EMBL/GenBank/DDBJ databases">
        <authorList>
            <person name="Devillers H."/>
        </authorList>
    </citation>
    <scope>NUCLEOTIDE SEQUENCE [LARGE SCALE GENOMIC DNA]</scope>
    <source>
        <strain evidence="4">CBS 6772</strain>
    </source>
</reference>
<feature type="chain" id="PRO_5009237209" evidence="3">
    <location>
        <begin position="23"/>
        <end position="357"/>
    </location>
</feature>
<dbReference type="AlphaFoldDB" id="A0A1G4M6P1"/>
<dbReference type="EMBL" id="LT598487">
    <property type="protein sequence ID" value="SCV99444.1"/>
    <property type="molecule type" value="Genomic_DNA"/>
</dbReference>
<name>A0A1G4M6P1_LACFM</name>
<evidence type="ECO:0000313" key="5">
    <source>
        <dbReference type="Proteomes" id="UP000190831"/>
    </source>
</evidence>
<dbReference type="OMA" id="NVAFCQT"/>
<dbReference type="PANTHER" id="PTHR31654">
    <property type="entry name" value="SECRETED BETA-GLUCOSIDASE ADG3-RELATED"/>
    <property type="match status" value="1"/>
</dbReference>
<keyword evidence="3" id="KW-0732">Signal</keyword>
<dbReference type="Pfam" id="PF03856">
    <property type="entry name" value="SUN"/>
    <property type="match status" value="1"/>
</dbReference>
<comment type="similarity">
    <text evidence="1">Belongs to the SUN family.</text>
</comment>
<organism evidence="4 5">
    <name type="scientific">Lachancea fermentati</name>
    <name type="common">Zygosaccharomyces fermentati</name>
    <dbReference type="NCBI Taxonomy" id="4955"/>
    <lineage>
        <taxon>Eukaryota</taxon>
        <taxon>Fungi</taxon>
        <taxon>Dikarya</taxon>
        <taxon>Ascomycota</taxon>
        <taxon>Saccharomycotina</taxon>
        <taxon>Saccharomycetes</taxon>
        <taxon>Saccharomycetales</taxon>
        <taxon>Saccharomycetaceae</taxon>
        <taxon>Lachancea</taxon>
    </lineage>
</organism>
<protein>
    <submittedName>
        <fullName evidence="4">LAFE_0A03312g1_1</fullName>
    </submittedName>
</protein>
<feature type="region of interest" description="Disordered" evidence="2">
    <location>
        <begin position="322"/>
        <end position="357"/>
    </location>
</feature>
<keyword evidence="5" id="KW-1185">Reference proteome</keyword>
<gene>
    <name evidence="4" type="ORF">LAFE_0A03312G</name>
</gene>
<dbReference type="PANTHER" id="PTHR31654:SF0">
    <property type="entry name" value="SECRETED BETA-GLUCOSIDASE ADG3-RELATED"/>
    <property type="match status" value="1"/>
</dbReference>
<evidence type="ECO:0000313" key="4">
    <source>
        <dbReference type="EMBL" id="SCV99444.1"/>
    </source>
</evidence>
<evidence type="ECO:0000256" key="1">
    <source>
        <dbReference type="ARBA" id="ARBA00010579"/>
    </source>
</evidence>
<dbReference type="InterPro" id="IPR053088">
    <property type="entry name" value="Beta-glucosidase/SUN-like"/>
</dbReference>
<dbReference type="InterPro" id="IPR005556">
    <property type="entry name" value="SUN"/>
</dbReference>
<feature type="signal peptide" evidence="3">
    <location>
        <begin position="1"/>
        <end position="22"/>
    </location>
</feature>
<proteinExistence type="inferred from homology"/>